<protein>
    <submittedName>
        <fullName evidence="4">Peptidase</fullName>
    </submittedName>
</protein>
<dbReference type="GO" id="GO:0031640">
    <property type="term" value="P:killing of cells of another organism"/>
    <property type="evidence" value="ECO:0007669"/>
    <property type="project" value="UniProtKB-KW"/>
</dbReference>
<dbReference type="PANTHER" id="PTHR21666:SF270">
    <property type="entry name" value="MUREIN HYDROLASE ACTIVATOR ENVC"/>
    <property type="match status" value="1"/>
</dbReference>
<dbReference type="Gene3D" id="2.70.70.10">
    <property type="entry name" value="Glucose Permease (Domain IIA)"/>
    <property type="match status" value="1"/>
</dbReference>
<dbReference type="InterPro" id="IPR050570">
    <property type="entry name" value="Cell_wall_metabolism_enzyme"/>
</dbReference>
<keyword evidence="1" id="KW-0929">Antimicrobial</keyword>
<evidence type="ECO:0000259" key="3">
    <source>
        <dbReference type="Pfam" id="PF01551"/>
    </source>
</evidence>
<organism evidence="4">
    <name type="scientific">Caudovirales sp. ct1Jx6</name>
    <dbReference type="NCBI Taxonomy" id="2826765"/>
    <lineage>
        <taxon>Viruses</taxon>
        <taxon>Duplodnaviria</taxon>
        <taxon>Heunggongvirae</taxon>
        <taxon>Uroviricota</taxon>
        <taxon>Caudoviricetes</taxon>
    </lineage>
</organism>
<dbReference type="CDD" id="cd12797">
    <property type="entry name" value="M23_peptidase"/>
    <property type="match status" value="1"/>
</dbReference>
<reference evidence="4" key="1">
    <citation type="journal article" date="2021" name="Proc. Natl. Acad. Sci. U.S.A.">
        <title>A Catalog of Tens of Thousands of Viruses from Human Metagenomes Reveals Hidden Associations with Chronic Diseases.</title>
        <authorList>
            <person name="Tisza M.J."/>
            <person name="Buck C.B."/>
        </authorList>
    </citation>
    <scope>NUCLEOTIDE SEQUENCE</scope>
    <source>
        <strain evidence="4">Ct1Jx6</strain>
    </source>
</reference>
<dbReference type="Pfam" id="PF01551">
    <property type="entry name" value="Peptidase_M23"/>
    <property type="match status" value="1"/>
</dbReference>
<dbReference type="PANTHER" id="PTHR21666">
    <property type="entry name" value="PEPTIDASE-RELATED"/>
    <property type="match status" value="1"/>
</dbReference>
<sequence>MMMAAYGILKCKYSLLKRKYHYVNSDFGRRTYINSAGHRVSDWHKGIDVQSNTADHTDYVLCPFAGRVIARRNNFSGQTTNTGLDGMGNYVKLDCGNGVVLRFQHLRKGSVTVENGDQVKAGQVIGHIGLTGNTSGYHLHFDICINGTYVDPKPYLTGAKSLPGAAHAGKPAPGNYVVREAVNVRQGAGINYNRVYYSQFTANAKMQVRRLDKSCPDCLPAGVKLTIKEVKQAANGKWWGKCPSGWVCMTYLKEA</sequence>
<dbReference type="GO" id="GO:0042742">
    <property type="term" value="P:defense response to bacterium"/>
    <property type="evidence" value="ECO:0007669"/>
    <property type="project" value="UniProtKB-KW"/>
</dbReference>
<evidence type="ECO:0000256" key="1">
    <source>
        <dbReference type="ARBA" id="ARBA00022529"/>
    </source>
</evidence>
<feature type="domain" description="M23ase beta-sheet core" evidence="3">
    <location>
        <begin position="44"/>
        <end position="152"/>
    </location>
</feature>
<dbReference type="SUPFAM" id="SSF51261">
    <property type="entry name" value="Duplicated hybrid motif"/>
    <property type="match status" value="1"/>
</dbReference>
<name>A0A8S5MLB8_9CAUD</name>
<dbReference type="InterPro" id="IPR016047">
    <property type="entry name" value="M23ase_b-sheet_dom"/>
</dbReference>
<dbReference type="EMBL" id="BK014927">
    <property type="protein sequence ID" value="DAD83024.1"/>
    <property type="molecule type" value="Genomic_DNA"/>
</dbReference>
<evidence type="ECO:0000256" key="2">
    <source>
        <dbReference type="ARBA" id="ARBA00022638"/>
    </source>
</evidence>
<proteinExistence type="predicted"/>
<dbReference type="GO" id="GO:0004222">
    <property type="term" value="F:metalloendopeptidase activity"/>
    <property type="evidence" value="ECO:0007669"/>
    <property type="project" value="TreeGrafter"/>
</dbReference>
<evidence type="ECO:0000313" key="4">
    <source>
        <dbReference type="EMBL" id="DAD83024.1"/>
    </source>
</evidence>
<keyword evidence="2" id="KW-0081">Bacteriolytic enzyme</keyword>
<accession>A0A8S5MLB8</accession>
<dbReference type="InterPro" id="IPR011055">
    <property type="entry name" value="Dup_hybrid_motif"/>
</dbReference>